<proteinExistence type="predicted"/>
<keyword evidence="2" id="KW-1185">Reference proteome</keyword>
<gene>
    <name evidence="1" type="ORF">DSW25_09875</name>
</gene>
<protein>
    <submittedName>
        <fullName evidence="1">Uncharacterized protein</fullName>
    </submittedName>
</protein>
<dbReference type="Proteomes" id="UP000027734">
    <property type="component" value="Unassembled WGS sequence"/>
</dbReference>
<comment type="caution">
    <text evidence="1">The sequence shown here is derived from an EMBL/GenBank/DDBJ whole genome shotgun (WGS) entry which is preliminary data.</text>
</comment>
<evidence type="ECO:0000313" key="1">
    <source>
        <dbReference type="EMBL" id="KEJ89642.1"/>
    </source>
</evidence>
<dbReference type="AlphaFoldDB" id="A0A073IW94"/>
<dbReference type="EMBL" id="JAMC01000003">
    <property type="protein sequence ID" value="KEJ89642.1"/>
    <property type="molecule type" value="Genomic_DNA"/>
</dbReference>
<organism evidence="1 2">
    <name type="scientific">Sulfitobacter donghicola DSW-25 = KCTC 12864 = JCM 14565</name>
    <dbReference type="NCBI Taxonomy" id="1300350"/>
    <lineage>
        <taxon>Bacteria</taxon>
        <taxon>Pseudomonadati</taxon>
        <taxon>Pseudomonadota</taxon>
        <taxon>Alphaproteobacteria</taxon>
        <taxon>Rhodobacterales</taxon>
        <taxon>Roseobacteraceae</taxon>
        <taxon>Sulfitobacter</taxon>
    </lineage>
</organism>
<sequence length="30" mass="3263">MISDSENAAAEKNELNKGGEFFVLLRGGKH</sequence>
<evidence type="ECO:0000313" key="2">
    <source>
        <dbReference type="Proteomes" id="UP000027734"/>
    </source>
</evidence>
<reference evidence="1 2" key="1">
    <citation type="submission" date="2014-01" db="EMBL/GenBank/DDBJ databases">
        <title>Sulfitobacter donghicola JCM 14565 Genome Sequencing.</title>
        <authorList>
            <person name="Lai Q."/>
            <person name="Hong Z."/>
        </authorList>
    </citation>
    <scope>NUCLEOTIDE SEQUENCE [LARGE SCALE GENOMIC DNA]</scope>
    <source>
        <strain evidence="1 2">JCM 14565</strain>
    </source>
</reference>
<accession>A0A073IW94</accession>
<name>A0A073IW94_9RHOB</name>